<accession>A0A0G4H3B3</accession>
<gene>
    <name evidence="3" type="ORF">Cvel_24531</name>
</gene>
<dbReference type="Pfam" id="PF08164">
    <property type="entry name" value="TRAUB"/>
    <property type="match status" value="1"/>
</dbReference>
<dbReference type="InterPro" id="IPR012617">
    <property type="entry name" value="AATF_C"/>
</dbReference>
<dbReference type="PANTHER" id="PTHR15565">
    <property type="entry name" value="AATF PROTEIN APOPTOSIS ANTAGONIZING TRANSCRIPTION FACTOR"/>
    <property type="match status" value="1"/>
</dbReference>
<evidence type="ECO:0000256" key="1">
    <source>
        <dbReference type="SAM" id="MobiDB-lite"/>
    </source>
</evidence>
<reference evidence="3" key="1">
    <citation type="submission" date="2014-11" db="EMBL/GenBank/DDBJ databases">
        <authorList>
            <person name="Otto D Thomas"/>
            <person name="Naeem Raeece"/>
        </authorList>
    </citation>
    <scope>NUCLEOTIDE SEQUENCE</scope>
</reference>
<dbReference type="AlphaFoldDB" id="A0A0G4H3B3"/>
<dbReference type="PANTHER" id="PTHR15565:SF0">
    <property type="entry name" value="PROTEIN AATF"/>
    <property type="match status" value="1"/>
</dbReference>
<dbReference type="EMBL" id="CDMZ01001834">
    <property type="protein sequence ID" value="CEM38191.1"/>
    <property type="molecule type" value="Genomic_DNA"/>
</dbReference>
<protein>
    <recommendedName>
        <fullName evidence="2">Apoptosis-antagonizing transcription factor C-terminal domain-containing protein</fullName>
    </recommendedName>
</protein>
<feature type="compositionally biased region" description="Basic and acidic residues" evidence="1">
    <location>
        <begin position="103"/>
        <end position="115"/>
    </location>
</feature>
<dbReference type="GO" id="GO:0005730">
    <property type="term" value="C:nucleolus"/>
    <property type="evidence" value="ECO:0007669"/>
    <property type="project" value="TreeGrafter"/>
</dbReference>
<name>A0A0G4H3B3_9ALVE</name>
<organism evidence="3">
    <name type="scientific">Chromera velia CCMP2878</name>
    <dbReference type="NCBI Taxonomy" id="1169474"/>
    <lineage>
        <taxon>Eukaryota</taxon>
        <taxon>Sar</taxon>
        <taxon>Alveolata</taxon>
        <taxon>Colpodellida</taxon>
        <taxon>Chromeraceae</taxon>
        <taxon>Chromera</taxon>
    </lineage>
</organism>
<dbReference type="VEuPathDB" id="CryptoDB:Cvel_24531"/>
<dbReference type="InterPro" id="IPR039223">
    <property type="entry name" value="AATF/Bfr2"/>
</dbReference>
<sequence length="163" mass="17871">VARHQGFKALDQSLKAQMTRACTTDFEKLLKRGTASSNEFAGEEGGEGGTAAAASSFVYEDTEFYVRLLQEVAGKGSAGGVRADAHEEVARLGGLSGRSRKRASQEKKKQVERRASKGRKIRFVAVPQLVNFMAPVRRESSMKYEGEPELVDRLVNSLFNNDT</sequence>
<evidence type="ECO:0000259" key="2">
    <source>
        <dbReference type="Pfam" id="PF08164"/>
    </source>
</evidence>
<feature type="domain" description="Apoptosis-antagonizing transcription factor C-terminal" evidence="2">
    <location>
        <begin position="65"/>
        <end position="159"/>
    </location>
</feature>
<feature type="region of interest" description="Disordered" evidence="1">
    <location>
        <begin position="91"/>
        <end position="116"/>
    </location>
</feature>
<evidence type="ECO:0000313" key="3">
    <source>
        <dbReference type="EMBL" id="CEM38191.1"/>
    </source>
</evidence>
<feature type="non-terminal residue" evidence="3">
    <location>
        <position position="1"/>
    </location>
</feature>
<proteinExistence type="predicted"/>